<dbReference type="Gene3D" id="1.25.70.10">
    <property type="entry name" value="Transcription termination factor 3, mitochondrial"/>
    <property type="match status" value="1"/>
</dbReference>
<evidence type="ECO:0000313" key="4">
    <source>
        <dbReference type="Proteomes" id="UP001152320"/>
    </source>
</evidence>
<dbReference type="EMBL" id="JAIZAY010000014">
    <property type="protein sequence ID" value="KAJ8029944.1"/>
    <property type="molecule type" value="Genomic_DNA"/>
</dbReference>
<reference evidence="3" key="1">
    <citation type="submission" date="2021-10" db="EMBL/GenBank/DDBJ databases">
        <title>Tropical sea cucumber genome reveals ecological adaptation and Cuvierian tubules defense mechanism.</title>
        <authorList>
            <person name="Chen T."/>
        </authorList>
    </citation>
    <scope>NUCLEOTIDE SEQUENCE</scope>
    <source>
        <strain evidence="3">Nanhai2018</strain>
        <tissue evidence="3">Muscle</tissue>
    </source>
</reference>
<dbReference type="InterPro" id="IPR038538">
    <property type="entry name" value="MTERF_sf"/>
</dbReference>
<dbReference type="Proteomes" id="UP001152320">
    <property type="component" value="Chromosome 14"/>
</dbReference>
<keyword evidence="4" id="KW-1185">Reference proteome</keyword>
<dbReference type="GO" id="GO:0005759">
    <property type="term" value="C:mitochondrial matrix"/>
    <property type="evidence" value="ECO:0007669"/>
    <property type="project" value="TreeGrafter"/>
</dbReference>
<organism evidence="3 4">
    <name type="scientific">Holothuria leucospilota</name>
    <name type="common">Black long sea cucumber</name>
    <name type="synonym">Mertensiothuria leucospilota</name>
    <dbReference type="NCBI Taxonomy" id="206669"/>
    <lineage>
        <taxon>Eukaryota</taxon>
        <taxon>Metazoa</taxon>
        <taxon>Echinodermata</taxon>
        <taxon>Eleutherozoa</taxon>
        <taxon>Echinozoa</taxon>
        <taxon>Holothuroidea</taxon>
        <taxon>Aspidochirotacea</taxon>
        <taxon>Aspidochirotida</taxon>
        <taxon>Holothuriidae</taxon>
        <taxon>Holothuria</taxon>
    </lineage>
</organism>
<dbReference type="GO" id="GO:0006393">
    <property type="term" value="P:termination of mitochondrial transcription"/>
    <property type="evidence" value="ECO:0007669"/>
    <property type="project" value="TreeGrafter"/>
</dbReference>
<evidence type="ECO:0000256" key="1">
    <source>
        <dbReference type="ARBA" id="ARBA00007692"/>
    </source>
</evidence>
<proteinExistence type="inferred from homology"/>
<dbReference type="Pfam" id="PF02536">
    <property type="entry name" value="mTERF"/>
    <property type="match status" value="1"/>
</dbReference>
<dbReference type="PANTHER" id="PTHR15437:SF6">
    <property type="entry name" value="TRANSCRIPTION TERMINATION FACTOR, MITOCHONDRIAL"/>
    <property type="match status" value="1"/>
</dbReference>
<dbReference type="InterPro" id="IPR003690">
    <property type="entry name" value="MTERF"/>
</dbReference>
<dbReference type="PANTHER" id="PTHR15437">
    <property type="entry name" value="TRANSCRIPTION TERMINATION FACTOR, MITOCHONDRIAL"/>
    <property type="match status" value="1"/>
</dbReference>
<evidence type="ECO:0000313" key="3">
    <source>
        <dbReference type="EMBL" id="KAJ8029944.1"/>
    </source>
</evidence>
<evidence type="ECO:0000256" key="2">
    <source>
        <dbReference type="ARBA" id="ARBA00022946"/>
    </source>
</evidence>
<comment type="caution">
    <text evidence="3">The sequence shown here is derived from an EMBL/GenBank/DDBJ whole genome shotgun (WGS) entry which is preliminary data.</text>
</comment>
<dbReference type="OrthoDB" id="637682at2759"/>
<dbReference type="AlphaFoldDB" id="A0A9Q1BP01"/>
<comment type="similarity">
    <text evidence="1">Belongs to the mTERF family.</text>
</comment>
<protein>
    <submittedName>
        <fullName evidence="3">Uncharacterized protein</fullName>
    </submittedName>
</protein>
<name>A0A9Q1BP01_HOLLE</name>
<dbReference type="SMART" id="SM00733">
    <property type="entry name" value="Mterf"/>
    <property type="match status" value="4"/>
</dbReference>
<dbReference type="GO" id="GO:0003676">
    <property type="term" value="F:nucleic acid binding"/>
    <property type="evidence" value="ECO:0007669"/>
    <property type="project" value="InterPro"/>
</dbReference>
<sequence>MQRVPRFFMSSPSVVQDIVNYMVNVGVSNKNIRNLIIFSPSLFYRVKGRPQQIGNYLLTVIQKQQPNADVISILPHMLRNDVKLFSRTVNEVSRNLKFLSELGFEGENLVKIIRYCPSALRIGTDFLQRRWDYLKERLVLNDKEVILFVTKYPRILTLADEKIEDIFDFLFEKAGFQLQNIVKNPRLFERSRPHLEERLQILLEVKYKGDFIPMLTVWGKVFDQRIAKLKQMSDIKDRTD</sequence>
<keyword evidence="2" id="KW-0809">Transit peptide</keyword>
<gene>
    <name evidence="3" type="ORF">HOLleu_29480</name>
</gene>
<accession>A0A9Q1BP01</accession>